<proteinExistence type="predicted"/>
<dbReference type="PROSITE" id="PS51257">
    <property type="entry name" value="PROKAR_LIPOPROTEIN"/>
    <property type="match status" value="1"/>
</dbReference>
<dbReference type="AlphaFoldDB" id="A0A1X9YNT7"/>
<dbReference type="RefSeq" id="WP_025604578.1">
    <property type="nucleotide sequence ID" value="NZ_CP021235.1"/>
</dbReference>
<dbReference type="EMBL" id="CP021235">
    <property type="protein sequence ID" value="ARS34550.1"/>
    <property type="molecule type" value="Genomic_DNA"/>
</dbReference>
<accession>A0A1X9YNT7</accession>
<name>A0A1X9YNT7_9BACT</name>
<dbReference type="KEGG" id="pact:CA264_03325"/>
<reference evidence="2" key="1">
    <citation type="submission" date="2017-05" db="EMBL/GenBank/DDBJ databases">
        <authorList>
            <person name="Ray J."/>
            <person name="Price M."/>
            <person name="Deutschbauer A."/>
        </authorList>
    </citation>
    <scope>NUCLEOTIDE SEQUENCE [LARGE SCALE GENOMIC DNA]</scope>
    <source>
        <strain evidence="2">DSM 19842</strain>
    </source>
</reference>
<protein>
    <submittedName>
        <fullName evidence="1">Uncharacterized protein</fullName>
    </submittedName>
</protein>
<dbReference type="STRING" id="709015.GCA_000472485_00658"/>
<dbReference type="Proteomes" id="UP000266292">
    <property type="component" value="Chromosome"/>
</dbReference>
<evidence type="ECO:0000313" key="1">
    <source>
        <dbReference type="EMBL" id="ARS34550.1"/>
    </source>
</evidence>
<organism evidence="1 2">
    <name type="scientific">Pontibacter actiniarum</name>
    <dbReference type="NCBI Taxonomy" id="323450"/>
    <lineage>
        <taxon>Bacteria</taxon>
        <taxon>Pseudomonadati</taxon>
        <taxon>Bacteroidota</taxon>
        <taxon>Cytophagia</taxon>
        <taxon>Cytophagales</taxon>
        <taxon>Hymenobacteraceae</taxon>
        <taxon>Pontibacter</taxon>
    </lineage>
</organism>
<gene>
    <name evidence="1" type="ORF">CA264_03325</name>
</gene>
<sequence>MKKLILAGTIVMGSLSLYSCGGNEEVGTTADDEMVIDRDTAVSELEVERTVVETDTVTETETVDPGVNQ</sequence>
<dbReference type="OrthoDB" id="894427at2"/>
<keyword evidence="2" id="KW-1185">Reference proteome</keyword>
<evidence type="ECO:0000313" key="2">
    <source>
        <dbReference type="Proteomes" id="UP000266292"/>
    </source>
</evidence>